<dbReference type="PANTHER" id="PTHR40429">
    <property type="entry name" value="FLAGELLAR ASSOCIATED PROTEIN"/>
    <property type="match status" value="1"/>
</dbReference>
<feature type="region of interest" description="Disordered" evidence="1">
    <location>
        <begin position="128"/>
        <end position="161"/>
    </location>
</feature>
<gene>
    <name evidence="2" type="ORF">DSPE1174_LOCUS33492</name>
</gene>
<protein>
    <submittedName>
        <fullName evidence="2">Uncharacterized protein</fullName>
    </submittedName>
</protein>
<feature type="compositionally biased region" description="Basic and acidic residues" evidence="1">
    <location>
        <begin position="218"/>
        <end position="236"/>
    </location>
</feature>
<dbReference type="Pfam" id="PF07004">
    <property type="entry name" value="SHIPPO-rpt"/>
    <property type="match status" value="4"/>
</dbReference>
<dbReference type="EMBL" id="HBGS01064227">
    <property type="protein sequence ID" value="CAD9499220.1"/>
    <property type="molecule type" value="Transcribed_RNA"/>
</dbReference>
<organism evidence="2">
    <name type="scientific">Octactis speculum</name>
    <dbReference type="NCBI Taxonomy" id="3111310"/>
    <lineage>
        <taxon>Eukaryota</taxon>
        <taxon>Sar</taxon>
        <taxon>Stramenopiles</taxon>
        <taxon>Ochrophyta</taxon>
        <taxon>Dictyochophyceae</taxon>
        <taxon>Dictyochales</taxon>
        <taxon>Dictyochaceae</taxon>
        <taxon>Octactis</taxon>
    </lineage>
</organism>
<feature type="region of interest" description="Disordered" evidence="1">
    <location>
        <begin position="36"/>
        <end position="113"/>
    </location>
</feature>
<evidence type="ECO:0000256" key="1">
    <source>
        <dbReference type="SAM" id="MobiDB-lite"/>
    </source>
</evidence>
<dbReference type="InterPro" id="IPR010736">
    <property type="entry name" value="SHIPPO-rpt"/>
</dbReference>
<dbReference type="AlphaFoldDB" id="A0A7S2HT28"/>
<name>A0A7S2HT28_9STRA</name>
<accession>A0A7S2HT28</accession>
<feature type="compositionally biased region" description="Basic and acidic residues" evidence="1">
    <location>
        <begin position="201"/>
        <end position="210"/>
    </location>
</feature>
<sequence length="274" mass="29348">MTERLAQTGGMTVSVNADYNRRDMFSTRSIMDSYDATKGSPASWDFGTSTRPPLTDSEETPGPGAYGNKSLSFGAIPDSRKRSAPQFTLRSREKFGDPLNKALDPTSMSEPGPGHYVSKKVNPKEVDAPVYSFPKTPAPRDRGVITPGPGQYKGPRSVGKQVLSTKRNQLGAEFGNSNRPTLMMTSAGDVGPGHYGVGKNSCREQVDSRKPTASMTKFGREARSRTTSMMEDHRPSPGDYKIASGIGGGGSGYVYKSAPKCSLGGRNKFGSPFA</sequence>
<evidence type="ECO:0000313" key="2">
    <source>
        <dbReference type="EMBL" id="CAD9499220.1"/>
    </source>
</evidence>
<feature type="region of interest" description="Disordered" evidence="1">
    <location>
        <begin position="200"/>
        <end position="243"/>
    </location>
</feature>
<reference evidence="2" key="1">
    <citation type="submission" date="2021-01" db="EMBL/GenBank/DDBJ databases">
        <authorList>
            <person name="Corre E."/>
            <person name="Pelletier E."/>
            <person name="Niang G."/>
            <person name="Scheremetjew M."/>
            <person name="Finn R."/>
            <person name="Kale V."/>
            <person name="Holt S."/>
            <person name="Cochrane G."/>
            <person name="Meng A."/>
            <person name="Brown T."/>
            <person name="Cohen L."/>
        </authorList>
    </citation>
    <scope>NUCLEOTIDE SEQUENCE</scope>
    <source>
        <strain evidence="2">CCMP1381</strain>
    </source>
</reference>
<proteinExistence type="predicted"/>
<dbReference type="PANTHER" id="PTHR40429:SF1">
    <property type="entry name" value="FLAGELLAR ASSOCIATED PROTEIN"/>
    <property type="match status" value="1"/>
</dbReference>